<comment type="subcellular location">
    <subcellularLocation>
        <location evidence="1">Cell membrane</location>
        <topology evidence="1">Multi-pass membrane protein</topology>
    </subcellularLocation>
</comment>
<dbReference type="AlphaFoldDB" id="A0A1F4ZBA7"/>
<feature type="transmembrane region" description="Helical" evidence="7">
    <location>
        <begin position="288"/>
        <end position="313"/>
    </location>
</feature>
<feature type="transmembrane region" description="Helical" evidence="7">
    <location>
        <begin position="111"/>
        <end position="132"/>
    </location>
</feature>
<keyword evidence="4 7" id="KW-0812">Transmembrane</keyword>
<feature type="transmembrane region" description="Helical" evidence="7">
    <location>
        <begin position="43"/>
        <end position="67"/>
    </location>
</feature>
<feature type="transmembrane region" description="Helical" evidence="7">
    <location>
        <begin position="351"/>
        <end position="371"/>
    </location>
</feature>
<comment type="caution">
    <text evidence="8">The sequence shown here is derived from an EMBL/GenBank/DDBJ whole genome shotgun (WGS) entry which is preliminary data.</text>
</comment>
<evidence type="ECO:0000256" key="1">
    <source>
        <dbReference type="ARBA" id="ARBA00004651"/>
    </source>
</evidence>
<gene>
    <name evidence="8" type="ORF">A2989_02670</name>
</gene>
<feature type="transmembrane region" description="Helical" evidence="7">
    <location>
        <begin position="325"/>
        <end position="344"/>
    </location>
</feature>
<feature type="transmembrane region" description="Helical" evidence="7">
    <location>
        <begin position="79"/>
        <end position="105"/>
    </location>
</feature>
<keyword evidence="3" id="KW-1003">Cell membrane</keyword>
<organism evidence="8 9">
    <name type="scientific">Candidatus Amesbacteria bacterium RIFCSPLOWO2_01_FULL_48_25</name>
    <dbReference type="NCBI Taxonomy" id="1797259"/>
    <lineage>
        <taxon>Bacteria</taxon>
        <taxon>Candidatus Amesiibacteriota</taxon>
    </lineage>
</organism>
<evidence type="ECO:0000256" key="7">
    <source>
        <dbReference type="SAM" id="Phobius"/>
    </source>
</evidence>
<feature type="transmembrane region" description="Helical" evidence="7">
    <location>
        <begin position="20"/>
        <end position="37"/>
    </location>
</feature>
<evidence type="ECO:0000256" key="3">
    <source>
        <dbReference type="ARBA" id="ARBA00022475"/>
    </source>
</evidence>
<dbReference type="Pfam" id="PF13440">
    <property type="entry name" value="Polysacc_synt_3"/>
    <property type="match status" value="1"/>
</dbReference>
<feature type="transmembrane region" description="Helical" evidence="7">
    <location>
        <begin position="171"/>
        <end position="191"/>
    </location>
</feature>
<dbReference type="Proteomes" id="UP000177080">
    <property type="component" value="Unassembled WGS sequence"/>
</dbReference>
<dbReference type="PANTHER" id="PTHR30250">
    <property type="entry name" value="PST FAMILY PREDICTED COLANIC ACID TRANSPORTER"/>
    <property type="match status" value="1"/>
</dbReference>
<keyword evidence="6 7" id="KW-0472">Membrane</keyword>
<proteinExistence type="inferred from homology"/>
<evidence type="ECO:0000313" key="9">
    <source>
        <dbReference type="Proteomes" id="UP000177080"/>
    </source>
</evidence>
<dbReference type="STRING" id="1797259.A2989_02670"/>
<feature type="transmembrane region" description="Helical" evidence="7">
    <location>
        <begin position="377"/>
        <end position="399"/>
    </location>
</feature>
<evidence type="ECO:0008006" key="10">
    <source>
        <dbReference type="Google" id="ProtNLM"/>
    </source>
</evidence>
<evidence type="ECO:0000256" key="4">
    <source>
        <dbReference type="ARBA" id="ARBA00022692"/>
    </source>
</evidence>
<evidence type="ECO:0000313" key="8">
    <source>
        <dbReference type="EMBL" id="OGD03505.1"/>
    </source>
</evidence>
<protein>
    <recommendedName>
        <fullName evidence="10">Polysaccharide biosynthesis protein C-terminal domain-containing protein</fullName>
    </recommendedName>
</protein>
<feature type="transmembrane region" description="Helical" evidence="7">
    <location>
        <begin position="144"/>
        <end position="165"/>
    </location>
</feature>
<keyword evidence="5 7" id="KW-1133">Transmembrane helix</keyword>
<evidence type="ECO:0000256" key="2">
    <source>
        <dbReference type="ARBA" id="ARBA00007430"/>
    </source>
</evidence>
<comment type="similarity">
    <text evidence="2">Belongs to the polysaccharide synthase family.</text>
</comment>
<evidence type="ECO:0000256" key="6">
    <source>
        <dbReference type="ARBA" id="ARBA00023136"/>
    </source>
</evidence>
<dbReference type="PANTHER" id="PTHR30250:SF10">
    <property type="entry name" value="LIPOPOLYSACCHARIDE BIOSYNTHESIS PROTEIN WZXC"/>
    <property type="match status" value="1"/>
</dbReference>
<accession>A0A1F4ZBA7</accession>
<evidence type="ECO:0000256" key="5">
    <source>
        <dbReference type="ARBA" id="ARBA00022989"/>
    </source>
</evidence>
<name>A0A1F4ZBA7_9BACT</name>
<dbReference type="InterPro" id="IPR050833">
    <property type="entry name" value="Poly_Biosynth_Transport"/>
</dbReference>
<dbReference type="GO" id="GO:0005886">
    <property type="term" value="C:plasma membrane"/>
    <property type="evidence" value="ECO:0007669"/>
    <property type="project" value="UniProtKB-SubCell"/>
</dbReference>
<dbReference type="EMBL" id="MEXN01000006">
    <property type="protein sequence ID" value="OGD03505.1"/>
    <property type="molecule type" value="Genomic_DNA"/>
</dbReference>
<dbReference type="CDD" id="cd13127">
    <property type="entry name" value="MATE_tuaB_like"/>
    <property type="match status" value="1"/>
</dbReference>
<reference evidence="8 9" key="1">
    <citation type="journal article" date="2016" name="Nat. Commun.">
        <title>Thousands of microbial genomes shed light on interconnected biogeochemical processes in an aquifer system.</title>
        <authorList>
            <person name="Anantharaman K."/>
            <person name="Brown C.T."/>
            <person name="Hug L.A."/>
            <person name="Sharon I."/>
            <person name="Castelle C.J."/>
            <person name="Probst A.J."/>
            <person name="Thomas B.C."/>
            <person name="Singh A."/>
            <person name="Wilkins M.J."/>
            <person name="Karaoz U."/>
            <person name="Brodie E.L."/>
            <person name="Williams K.H."/>
            <person name="Hubbard S.S."/>
            <person name="Banfield J.F."/>
        </authorList>
    </citation>
    <scope>NUCLEOTIDE SEQUENCE [LARGE SCALE GENOMIC DNA]</scope>
</reference>
<sequence>MGYFKSVIRGLSWSFTLRFFIRGFTVVRTIVLARILLPAQFGAYGVASLTLAILEVFTETGINVFLIQERKLEPHLNTAWSVSIIRGLVIGAVMFFASPIIATFFRSPSSLILIQLIALVAIVRGFINPSIVKFQKDLQFHKEFIFRGVILAAEAVIAISLAIILRSPISLAISLLISAFFEVVLSLYFILPRPKLIFNKKEIHLIVQRGKWVTAAGIFNYLYHNADNIVVGRMLGVTSLGLYDTAYKISGLPVTELAEVFSKVTFPVFAQIKGDKVRLWQSFIKSTLALSAIVVPFGIFLFFFPQIIVFLLGPNWAPAIPALRLLSIYGVIRSISGFSSALFLAVNKANFVTYVTLASILGLTVSIYPLVSRLGLVGAALSVIIGSLTALPVVIYYTYKIFNNLSS</sequence>